<dbReference type="EMBL" id="BMGS01000010">
    <property type="protein sequence ID" value="GGG55730.1"/>
    <property type="molecule type" value="Genomic_DNA"/>
</dbReference>
<organism evidence="2 3">
    <name type="scientific">Hymenobacter glacieicola</name>
    <dbReference type="NCBI Taxonomy" id="1562124"/>
    <lineage>
        <taxon>Bacteria</taxon>
        <taxon>Pseudomonadati</taxon>
        <taxon>Bacteroidota</taxon>
        <taxon>Cytophagia</taxon>
        <taxon>Cytophagales</taxon>
        <taxon>Hymenobacteraceae</taxon>
        <taxon>Hymenobacter</taxon>
    </lineage>
</organism>
<protein>
    <submittedName>
        <fullName evidence="2">Uncharacterized protein</fullName>
    </submittedName>
</protein>
<dbReference type="Proteomes" id="UP000601361">
    <property type="component" value="Unassembled WGS sequence"/>
</dbReference>
<keyword evidence="3" id="KW-1185">Reference proteome</keyword>
<evidence type="ECO:0000313" key="3">
    <source>
        <dbReference type="Proteomes" id="UP000601361"/>
    </source>
</evidence>
<feature type="compositionally biased region" description="Basic and acidic residues" evidence="1">
    <location>
        <begin position="68"/>
        <end position="86"/>
    </location>
</feature>
<reference evidence="3" key="1">
    <citation type="journal article" date="2019" name="Int. J. Syst. Evol. Microbiol.">
        <title>The Global Catalogue of Microorganisms (GCM) 10K type strain sequencing project: providing services to taxonomists for standard genome sequencing and annotation.</title>
        <authorList>
            <consortium name="The Broad Institute Genomics Platform"/>
            <consortium name="The Broad Institute Genome Sequencing Center for Infectious Disease"/>
            <person name="Wu L."/>
            <person name="Ma J."/>
        </authorList>
    </citation>
    <scope>NUCLEOTIDE SEQUENCE [LARGE SCALE GENOMIC DNA]</scope>
    <source>
        <strain evidence="3">CGMCC 1.12990</strain>
    </source>
</reference>
<evidence type="ECO:0000256" key="1">
    <source>
        <dbReference type="SAM" id="MobiDB-lite"/>
    </source>
</evidence>
<proteinExistence type="predicted"/>
<accession>A0ABQ1X1T6</accession>
<name>A0ABQ1X1T6_9BACT</name>
<gene>
    <name evidence="2" type="ORF">GCM10011378_34900</name>
</gene>
<sequence>MTLGAVTFKKSIAGCNSSGITSASGGCDRRSGGCGSRSAGGHAFLAHARGRANSLGEGITKGSNGQEQSEKKAGKGTKSDAIHSTI</sequence>
<evidence type="ECO:0000313" key="2">
    <source>
        <dbReference type="EMBL" id="GGG55730.1"/>
    </source>
</evidence>
<comment type="caution">
    <text evidence="2">The sequence shown here is derived from an EMBL/GenBank/DDBJ whole genome shotgun (WGS) entry which is preliminary data.</text>
</comment>
<feature type="region of interest" description="Disordered" evidence="1">
    <location>
        <begin position="54"/>
        <end position="86"/>
    </location>
</feature>
<feature type="region of interest" description="Disordered" evidence="1">
    <location>
        <begin position="21"/>
        <end position="40"/>
    </location>
</feature>